<sequence>MQQISDLCLLVTKLSLGVCPFMIYLYPLPPSRFEAPPAELTKSLREGGYDIFHRPTLANRNFVLLLGYSVFSSRPPRLKYVSIRQVLQFYGIALERVQIYSQIRDH</sequence>
<name>A0A0C2MDM4_THEKT</name>
<gene>
    <name evidence="2" type="ORF">RF11_14422</name>
</gene>
<keyword evidence="1" id="KW-0812">Transmembrane</keyword>
<keyword evidence="3" id="KW-1185">Reference proteome</keyword>
<feature type="transmembrane region" description="Helical" evidence="1">
    <location>
        <begin position="7"/>
        <end position="26"/>
    </location>
</feature>
<dbReference type="AlphaFoldDB" id="A0A0C2MDM4"/>
<keyword evidence="1" id="KW-1133">Transmembrane helix</keyword>
<comment type="caution">
    <text evidence="2">The sequence shown here is derived from an EMBL/GenBank/DDBJ whole genome shotgun (WGS) entry which is preliminary data.</text>
</comment>
<keyword evidence="1" id="KW-0472">Membrane</keyword>
<accession>A0A0C2MDM4</accession>
<reference evidence="2 3" key="1">
    <citation type="journal article" date="2014" name="Genome Biol. Evol.">
        <title>The genome of the myxosporean Thelohanellus kitauei shows adaptations to nutrient acquisition within its fish host.</title>
        <authorList>
            <person name="Yang Y."/>
            <person name="Xiong J."/>
            <person name="Zhou Z."/>
            <person name="Huo F."/>
            <person name="Miao W."/>
            <person name="Ran C."/>
            <person name="Liu Y."/>
            <person name="Zhang J."/>
            <person name="Feng J."/>
            <person name="Wang M."/>
            <person name="Wang M."/>
            <person name="Wang L."/>
            <person name="Yao B."/>
        </authorList>
    </citation>
    <scope>NUCLEOTIDE SEQUENCE [LARGE SCALE GENOMIC DNA]</scope>
    <source>
        <strain evidence="2">Wuqing</strain>
    </source>
</reference>
<dbReference type="EMBL" id="JWZT01003933">
    <property type="protein sequence ID" value="KII65246.1"/>
    <property type="molecule type" value="Genomic_DNA"/>
</dbReference>
<protein>
    <submittedName>
        <fullName evidence="2">Uncharacterized protein</fullName>
    </submittedName>
</protein>
<organism evidence="2 3">
    <name type="scientific">Thelohanellus kitauei</name>
    <name type="common">Myxosporean</name>
    <dbReference type="NCBI Taxonomy" id="669202"/>
    <lineage>
        <taxon>Eukaryota</taxon>
        <taxon>Metazoa</taxon>
        <taxon>Cnidaria</taxon>
        <taxon>Myxozoa</taxon>
        <taxon>Myxosporea</taxon>
        <taxon>Bivalvulida</taxon>
        <taxon>Platysporina</taxon>
        <taxon>Myxobolidae</taxon>
        <taxon>Thelohanellus</taxon>
    </lineage>
</organism>
<dbReference type="Proteomes" id="UP000031668">
    <property type="component" value="Unassembled WGS sequence"/>
</dbReference>
<evidence type="ECO:0000313" key="2">
    <source>
        <dbReference type="EMBL" id="KII65246.1"/>
    </source>
</evidence>
<evidence type="ECO:0000256" key="1">
    <source>
        <dbReference type="SAM" id="Phobius"/>
    </source>
</evidence>
<proteinExistence type="predicted"/>
<evidence type="ECO:0000313" key="3">
    <source>
        <dbReference type="Proteomes" id="UP000031668"/>
    </source>
</evidence>